<comment type="caution">
    <text evidence="1">The sequence shown here is derived from an EMBL/GenBank/DDBJ whole genome shotgun (WGS) entry which is preliminary data.</text>
</comment>
<dbReference type="Pfam" id="PF02643">
    <property type="entry name" value="DUF192"/>
    <property type="match status" value="1"/>
</dbReference>
<evidence type="ECO:0000313" key="1">
    <source>
        <dbReference type="EMBL" id="HIK00147.1"/>
    </source>
</evidence>
<dbReference type="InterPro" id="IPR038695">
    <property type="entry name" value="Saro_0823-like_sf"/>
</dbReference>
<dbReference type="Gene3D" id="2.60.120.1140">
    <property type="entry name" value="Protein of unknown function DUF192"/>
    <property type="match status" value="1"/>
</dbReference>
<dbReference type="EMBL" id="DVAB01000012">
    <property type="protein sequence ID" value="HIK00147.1"/>
    <property type="molecule type" value="Genomic_DNA"/>
</dbReference>
<reference evidence="1 2" key="1">
    <citation type="journal article" name="Nat. Commun.">
        <title>Undinarchaeota illuminate DPANN phylogeny and the impact of gene transfer on archaeal evolution.</title>
        <authorList>
            <person name="Dombrowski N."/>
            <person name="Williams T.A."/>
            <person name="Sun J."/>
            <person name="Woodcroft B.J."/>
            <person name="Lee J.H."/>
            <person name="Minh B.Q."/>
            <person name="Rinke C."/>
            <person name="Spang A."/>
        </authorList>
    </citation>
    <scope>NUCLEOTIDE SEQUENCE [LARGE SCALE GENOMIC DNA]</scope>
    <source>
        <strain evidence="1">MAG_bin1129</strain>
    </source>
</reference>
<sequence>MGKKAKIKGKMCEVEAERAKSLSRKVLGLILERKIYPLLFEFTHERRWSFHTFLVIKPIDFLFIDKNKRVVEIKCRVRPFNFSIKPQKPVKYVLELPEGMGHLFRVGEKLKF</sequence>
<evidence type="ECO:0000313" key="2">
    <source>
        <dbReference type="Proteomes" id="UP000646946"/>
    </source>
</evidence>
<protein>
    <submittedName>
        <fullName evidence="1">DUF192 domain-containing protein</fullName>
    </submittedName>
</protein>
<organism evidence="1 2">
    <name type="scientific">Candidatus Naiadarchaeum limnaeum</name>
    <dbReference type="NCBI Taxonomy" id="2756139"/>
    <lineage>
        <taxon>Archaea</taxon>
        <taxon>Candidatus Undinarchaeota</taxon>
        <taxon>Candidatus Undinarchaeia</taxon>
        <taxon>Candidatus Naiadarchaeales</taxon>
        <taxon>Candidatus Naiadarchaeaceae</taxon>
        <taxon>Candidatus Naiadarchaeum</taxon>
    </lineage>
</organism>
<gene>
    <name evidence="1" type="ORF">H1016_01250</name>
</gene>
<accession>A0A832V359</accession>
<dbReference type="AlphaFoldDB" id="A0A832V359"/>
<dbReference type="Proteomes" id="UP000646946">
    <property type="component" value="Unassembled WGS sequence"/>
</dbReference>
<name>A0A832V359_9ARCH</name>
<keyword evidence="2" id="KW-1185">Reference proteome</keyword>
<proteinExistence type="predicted"/>
<dbReference type="InterPro" id="IPR003795">
    <property type="entry name" value="DUF192"/>
</dbReference>